<organism evidence="6 7">
    <name type="scientific">Deinococcus yavapaiensis KR-236</name>
    <dbReference type="NCBI Taxonomy" id="694435"/>
    <lineage>
        <taxon>Bacteria</taxon>
        <taxon>Thermotogati</taxon>
        <taxon>Deinococcota</taxon>
        <taxon>Deinococci</taxon>
        <taxon>Deinococcales</taxon>
        <taxon>Deinococcaceae</taxon>
        <taxon>Deinococcus</taxon>
    </lineage>
</organism>
<dbReference type="EMBL" id="QJSX01000011">
    <property type="protein sequence ID" value="PYE52944.1"/>
    <property type="molecule type" value="Genomic_DNA"/>
</dbReference>
<dbReference type="RefSeq" id="WP_110887516.1">
    <property type="nucleotide sequence ID" value="NZ_QJSX01000011.1"/>
</dbReference>
<dbReference type="OrthoDB" id="9808930at2"/>
<accession>A0A318SFY7</accession>
<evidence type="ECO:0000256" key="1">
    <source>
        <dbReference type="ARBA" id="ARBA00004141"/>
    </source>
</evidence>
<keyword evidence="3 5" id="KW-1133">Transmembrane helix</keyword>
<evidence type="ECO:0000256" key="5">
    <source>
        <dbReference type="SAM" id="Phobius"/>
    </source>
</evidence>
<protein>
    <recommendedName>
        <fullName evidence="8">Tic20 family protein</fullName>
    </recommendedName>
</protein>
<evidence type="ECO:0000256" key="3">
    <source>
        <dbReference type="ARBA" id="ARBA00022989"/>
    </source>
</evidence>
<feature type="transmembrane region" description="Helical" evidence="5">
    <location>
        <begin position="68"/>
        <end position="89"/>
    </location>
</feature>
<keyword evidence="4 5" id="KW-0472">Membrane</keyword>
<keyword evidence="7" id="KW-1185">Reference proteome</keyword>
<evidence type="ECO:0008006" key="8">
    <source>
        <dbReference type="Google" id="ProtNLM"/>
    </source>
</evidence>
<name>A0A318SFY7_9DEIO</name>
<evidence type="ECO:0000256" key="2">
    <source>
        <dbReference type="ARBA" id="ARBA00022692"/>
    </source>
</evidence>
<evidence type="ECO:0000313" key="7">
    <source>
        <dbReference type="Proteomes" id="UP000248326"/>
    </source>
</evidence>
<dbReference type="Pfam" id="PF09685">
    <property type="entry name" value="MamF_MmsF"/>
    <property type="match status" value="1"/>
</dbReference>
<comment type="caution">
    <text evidence="6">The sequence shown here is derived from an EMBL/GenBank/DDBJ whole genome shotgun (WGS) entry which is preliminary data.</text>
</comment>
<dbReference type="AlphaFoldDB" id="A0A318SFY7"/>
<feature type="transmembrane region" description="Helical" evidence="5">
    <location>
        <begin position="23"/>
        <end position="47"/>
    </location>
</feature>
<dbReference type="Proteomes" id="UP000248326">
    <property type="component" value="Unassembled WGS sequence"/>
</dbReference>
<feature type="transmembrane region" description="Helical" evidence="5">
    <location>
        <begin position="95"/>
        <end position="115"/>
    </location>
</feature>
<comment type="subcellular location">
    <subcellularLocation>
        <location evidence="1">Membrane</location>
        <topology evidence="1">Multi-pass membrane protein</topology>
    </subcellularLocation>
</comment>
<keyword evidence="2 5" id="KW-0812">Transmembrane</keyword>
<reference evidence="6 7" key="1">
    <citation type="submission" date="2018-06" db="EMBL/GenBank/DDBJ databases">
        <title>Genomic Encyclopedia of Type Strains, Phase IV (KMG-IV): sequencing the most valuable type-strain genomes for metagenomic binning, comparative biology and taxonomic classification.</title>
        <authorList>
            <person name="Goeker M."/>
        </authorList>
    </citation>
    <scope>NUCLEOTIDE SEQUENCE [LARGE SCALE GENOMIC DNA]</scope>
    <source>
        <strain evidence="6 7">DSM 18048</strain>
    </source>
</reference>
<sequence length="128" mass="14250">MQPSPLTDHVPLEHRSFAAVEHLAPLLALFLPMFGNVVGALAAWLLLRERHPVLDAQGKESLNFQLSLTLYSLVGAGIVLFTFGLGLLLLWPVFAVFYVMQFVVMILAVASTLNGKPYRYPLSIRFVR</sequence>
<dbReference type="InterPro" id="IPR019109">
    <property type="entry name" value="MamF_MmsF"/>
</dbReference>
<proteinExistence type="predicted"/>
<evidence type="ECO:0000256" key="4">
    <source>
        <dbReference type="ARBA" id="ARBA00023136"/>
    </source>
</evidence>
<gene>
    <name evidence="6" type="ORF">DES52_111116</name>
</gene>
<evidence type="ECO:0000313" key="6">
    <source>
        <dbReference type="EMBL" id="PYE52944.1"/>
    </source>
</evidence>